<gene>
    <name evidence="1" type="ORF">HCT46_01650</name>
</gene>
<dbReference type="RefSeq" id="WP_167703086.1">
    <property type="nucleotide sequence ID" value="NZ_CP118168.1"/>
</dbReference>
<dbReference type="Proteomes" id="UP000752013">
    <property type="component" value="Unassembled WGS sequence"/>
</dbReference>
<dbReference type="AlphaFoldDB" id="A0A968GCM1"/>
<name>A0A968GCM1_9SPIO</name>
<dbReference type="Gene3D" id="3.90.550.10">
    <property type="entry name" value="Spore Coat Polysaccharide Biosynthesis Protein SpsA, Chain A"/>
    <property type="match status" value="1"/>
</dbReference>
<comment type="caution">
    <text evidence="1">The sequence shown here is derived from an EMBL/GenBank/DDBJ whole genome shotgun (WGS) entry which is preliminary data.</text>
</comment>
<proteinExistence type="predicted"/>
<dbReference type="EMBL" id="JAATLK010000001">
    <property type="protein sequence ID" value="NIZ46632.1"/>
    <property type="molecule type" value="Genomic_DNA"/>
</dbReference>
<dbReference type="SUPFAM" id="SSF53448">
    <property type="entry name" value="Nucleotide-diphospho-sugar transferases"/>
    <property type="match status" value="1"/>
</dbReference>
<sequence>MNARPHHHIDTPLREIWIRESLQAGELVNIVMEEAKTPFVFILWNDMIFNAEDVSHHLFLRLEERQDLCATPQLYNAHGVEIPSLSMPVFPPNDIFRVIRTSGQNVEEPKTFMPLDFCGVYNRPRFLNLGGYDTSITTEYWQKVEFGLRAAMWGEKIVLNPSLSVSYADSLPVDDESINDSTSRFALKTLSVRMSKKGAYLPRTQLFWLWGEENWIATFKEIRQWVMQNRFRFKSDAELVVDGWQSYQSNNIKN</sequence>
<keyword evidence="2" id="KW-1185">Reference proteome</keyword>
<dbReference type="InterPro" id="IPR029044">
    <property type="entry name" value="Nucleotide-diphossugar_trans"/>
</dbReference>
<protein>
    <submittedName>
        <fullName evidence="1">Uncharacterized protein</fullName>
    </submittedName>
</protein>
<evidence type="ECO:0000313" key="1">
    <source>
        <dbReference type="EMBL" id="NIZ46632.1"/>
    </source>
</evidence>
<evidence type="ECO:0000313" key="2">
    <source>
        <dbReference type="Proteomes" id="UP000752013"/>
    </source>
</evidence>
<reference evidence="1" key="1">
    <citation type="submission" date="2020-03" db="EMBL/GenBank/DDBJ databases">
        <title>Spirochaetal bacteria isolated from arthropods constitute a novel genus Entomospira genus novum within the order Spirochaetales.</title>
        <authorList>
            <person name="Grana-Miraglia L."/>
            <person name="Sikutova S."/>
            <person name="Fingerle V."/>
            <person name="Sing A."/>
            <person name="Castillo-Ramirez S."/>
            <person name="Margos G."/>
            <person name="Rudolf I."/>
        </authorList>
    </citation>
    <scope>NUCLEOTIDE SEQUENCE</scope>
    <source>
        <strain evidence="1">BR208</strain>
    </source>
</reference>
<accession>A0A968GCM1</accession>
<organism evidence="1 2">
    <name type="scientific">Entomospira nematocerorum</name>
    <dbReference type="NCBI Taxonomy" id="2719987"/>
    <lineage>
        <taxon>Bacteria</taxon>
        <taxon>Pseudomonadati</taxon>
        <taxon>Spirochaetota</taxon>
        <taxon>Spirochaetia</taxon>
        <taxon>Spirochaetales</taxon>
        <taxon>Spirochaetaceae</taxon>
        <taxon>Entomospira</taxon>
    </lineage>
</organism>